<keyword evidence="3" id="KW-1185">Reference proteome</keyword>
<sequence>MQMSGFVSHSAIRVGALSLLLALSTATGCGDDGGDGGSSPDAAAADAAAADAAPQPDAGPPVAAIEVSDTEISVTEGDGTGQTITVRLSAAPAAAVSVTLSSSDEEVVVATPASFDFGSDDFADEQTVTVTAPDDDSADNESATLTFSADGYADVVVTVQTIDSDAMNIVVDGSDTSLIEGASETRELRLSIAPAGAFEVALSSSDDALVSVEPATLSFDADNFDQPQEFTITALRDDNDTADSATITLRASGDDTVPKVSFDVTVAEEGTPPLGVLYVRGSFNDFGVTAPMSYEASSGLYEAELVLSDAVHGFKIADEGFSDDATYSIDANAEVELPVGETRELVVAIGFGNNTLLDLQAGGGVYEFTVDANDPAKPTLVVREAQR</sequence>
<dbReference type="eggNOG" id="COG2133">
    <property type="taxonomic scope" value="Bacteria"/>
</dbReference>
<reference evidence="2 3" key="1">
    <citation type="journal article" date="2010" name="Stand. Genomic Sci.">
        <title>Complete genome sequence of Haliangium ochraceum type strain (SMP-2).</title>
        <authorList>
            <consortium name="US DOE Joint Genome Institute (JGI-PGF)"/>
            <person name="Ivanova N."/>
            <person name="Daum C."/>
            <person name="Lang E."/>
            <person name="Abt B."/>
            <person name="Kopitz M."/>
            <person name="Saunders E."/>
            <person name="Lapidus A."/>
            <person name="Lucas S."/>
            <person name="Glavina Del Rio T."/>
            <person name="Nolan M."/>
            <person name="Tice H."/>
            <person name="Copeland A."/>
            <person name="Cheng J.F."/>
            <person name="Chen F."/>
            <person name="Bruce D."/>
            <person name="Goodwin L."/>
            <person name="Pitluck S."/>
            <person name="Mavromatis K."/>
            <person name="Pati A."/>
            <person name="Mikhailova N."/>
            <person name="Chen A."/>
            <person name="Palaniappan K."/>
            <person name="Land M."/>
            <person name="Hauser L."/>
            <person name="Chang Y.J."/>
            <person name="Jeffries C.D."/>
            <person name="Detter J.C."/>
            <person name="Brettin T."/>
            <person name="Rohde M."/>
            <person name="Goker M."/>
            <person name="Bristow J."/>
            <person name="Markowitz V."/>
            <person name="Eisen J.A."/>
            <person name="Hugenholtz P."/>
            <person name="Kyrpides N.C."/>
            <person name="Klenk H.P."/>
        </authorList>
    </citation>
    <scope>NUCLEOTIDE SEQUENCE [LARGE SCALE GENOMIC DNA]</scope>
    <source>
        <strain evidence="3">DSM 14365 / CIP 107738 / JCM 11303 / AJ 13395 / SMP-2</strain>
    </source>
</reference>
<dbReference type="RefSeq" id="WP_012831717.1">
    <property type="nucleotide sequence ID" value="NC_013440.1"/>
</dbReference>
<dbReference type="EMBL" id="CP001804">
    <property type="protein sequence ID" value="ACY19125.1"/>
    <property type="molecule type" value="Genomic_DNA"/>
</dbReference>
<dbReference type="HOGENOM" id="CLU_713229_0_0_7"/>
<organism evidence="2 3">
    <name type="scientific">Haliangium ochraceum (strain DSM 14365 / JCM 11303 / SMP-2)</name>
    <dbReference type="NCBI Taxonomy" id="502025"/>
    <lineage>
        <taxon>Bacteria</taxon>
        <taxon>Pseudomonadati</taxon>
        <taxon>Myxococcota</taxon>
        <taxon>Polyangia</taxon>
        <taxon>Haliangiales</taxon>
        <taxon>Kofleriaceae</taxon>
        <taxon>Haliangium</taxon>
    </lineage>
</organism>
<gene>
    <name evidence="2" type="ordered locus">Hoch_6659</name>
</gene>
<name>D0LSY9_HALO1</name>
<evidence type="ECO:0000313" key="2">
    <source>
        <dbReference type="EMBL" id="ACY19125.1"/>
    </source>
</evidence>
<accession>D0LSY9</accession>
<evidence type="ECO:0000313" key="3">
    <source>
        <dbReference type="Proteomes" id="UP000001880"/>
    </source>
</evidence>
<dbReference type="STRING" id="502025.Hoch_6659"/>
<evidence type="ECO:0000256" key="1">
    <source>
        <dbReference type="SAM" id="MobiDB-lite"/>
    </source>
</evidence>
<protein>
    <submittedName>
        <fullName evidence="2">Uncharacterized protein</fullName>
    </submittedName>
</protein>
<proteinExistence type="predicted"/>
<dbReference type="Proteomes" id="UP000001880">
    <property type="component" value="Chromosome"/>
</dbReference>
<dbReference type="KEGG" id="hoh:Hoch_6659"/>
<feature type="compositionally biased region" description="Low complexity" evidence="1">
    <location>
        <begin position="38"/>
        <end position="61"/>
    </location>
</feature>
<dbReference type="AlphaFoldDB" id="D0LSY9"/>
<feature type="region of interest" description="Disordered" evidence="1">
    <location>
        <begin position="31"/>
        <end position="61"/>
    </location>
</feature>